<keyword evidence="1" id="KW-0677">Repeat</keyword>
<dbReference type="FunFam" id="3.30.70.330:FF:000400">
    <property type="entry name" value="Negative regulator of differentiation 1"/>
    <property type="match status" value="1"/>
</dbReference>
<evidence type="ECO:0000313" key="7">
    <source>
        <dbReference type="Proteomes" id="UP000237144"/>
    </source>
</evidence>
<evidence type="ECO:0000256" key="2">
    <source>
        <dbReference type="ARBA" id="ARBA00022884"/>
    </source>
</evidence>
<dbReference type="CDD" id="cd12523">
    <property type="entry name" value="RRM2_MRN1"/>
    <property type="match status" value="1"/>
</dbReference>
<dbReference type="SUPFAM" id="SSF54928">
    <property type="entry name" value="RNA-binding domain, RBD"/>
    <property type="match status" value="3"/>
</dbReference>
<dbReference type="InterPro" id="IPR035979">
    <property type="entry name" value="RBD_domain_sf"/>
</dbReference>
<gene>
    <name evidence="6" type="ORF">BMF94_5614</name>
</gene>
<dbReference type="PANTHER" id="PTHR14089">
    <property type="entry name" value="PRE-MRNA-SPLICING FACTOR RBM22"/>
    <property type="match status" value="1"/>
</dbReference>
<dbReference type="InterPro" id="IPR012677">
    <property type="entry name" value="Nucleotide-bd_a/b_plait_sf"/>
</dbReference>
<dbReference type="GO" id="GO:0010494">
    <property type="term" value="C:cytoplasmic stress granule"/>
    <property type="evidence" value="ECO:0007669"/>
    <property type="project" value="TreeGrafter"/>
</dbReference>
<feature type="compositionally biased region" description="Low complexity" evidence="4">
    <location>
        <begin position="671"/>
        <end position="681"/>
    </location>
</feature>
<feature type="domain" description="RRM" evidence="5">
    <location>
        <begin position="490"/>
        <end position="563"/>
    </location>
</feature>
<dbReference type="InterPro" id="IPR000504">
    <property type="entry name" value="RRM_dom"/>
</dbReference>
<comment type="caution">
    <text evidence="6">The sequence shown here is derived from an EMBL/GenBank/DDBJ whole genome shotgun (WGS) entry which is preliminary data.</text>
</comment>
<proteinExistence type="predicted"/>
<dbReference type="STRING" id="741276.A0A2S5B3E0"/>
<evidence type="ECO:0000259" key="5">
    <source>
        <dbReference type="PROSITE" id="PS50102"/>
    </source>
</evidence>
<feature type="compositionally biased region" description="Pro residues" evidence="4">
    <location>
        <begin position="188"/>
        <end position="198"/>
    </location>
</feature>
<sequence>MQAQDKVYTSYQPTSFAAAAAGAVGGSASVASGSSAKGPAPAEAPTANGTSAAGFDAIKRSFEGTQVTGATPNGTPGPLVGSAPETNGSSFPVVGQAGFPAPNGLYGAAFVVAAGYPQQQQPQHSVAANGTSPAANGGTFSAATSPFLAHPSPGANGVTSAAPLPFGSPVPSAAGPYSGSAFDATPTSPNPYGGPPLPAQGGPGPFGQPMTPVPGLGGLGAASPYMMSPMLGMNSPQVGGGNGFGMPYPISGAQQQGNFSNSSIPQNSTTRTVYVGNLPSDASVDELLSQVRFGPIENVRILPEKSCAFISFLEPNTAAAFHSDALMRKIRLHEHDLKIGWGKPSAVAANVLAAVQQADATRNVYIGNLDDTVTEQTLRDDLSRFGPIDQVKIVRDKNIGFVHFLSISTAIKVVQTLPTEKEYAGRRVAYGKDRTAYVPKNQHQQQQHNMAAAAMGSMAAQYGGYGGLGFGSPQMGFGQNNDPNARPGNRTIYLGNIHPEVSTEEICNIIRGGILQQIRYIPDKHICFVTFVDPHCALAFYQTASFQGIALHNRRLKVGWGKQSGPTSPGIAMVVQAGGSRNVYVGSIEDFETYSDEKLRTDFGEYGEIELINFLKEKQCAFVNFTNITNAIKAIEGIKQHPDYQNLKISYGKDRCGGAPRAFRGFDLRNQRQNQQQQQQNGSDLNAGVVPANGFPRSPFTADNMSFPASPMQNDQLQVAEGGAAASSTPLPEIGALVLDEDAAAAATGANGNKA</sequence>
<evidence type="ECO:0000256" key="3">
    <source>
        <dbReference type="PROSITE-ProRule" id="PRU00176"/>
    </source>
</evidence>
<evidence type="ECO:0000256" key="1">
    <source>
        <dbReference type="ARBA" id="ARBA00022737"/>
    </source>
</evidence>
<feature type="domain" description="RRM" evidence="5">
    <location>
        <begin position="362"/>
        <end position="443"/>
    </location>
</feature>
<dbReference type="OrthoDB" id="6407164at2759"/>
<keyword evidence="7" id="KW-1185">Reference proteome</keyword>
<dbReference type="EMBL" id="PJQD01000085">
    <property type="protein sequence ID" value="POY71302.1"/>
    <property type="molecule type" value="Genomic_DNA"/>
</dbReference>
<feature type="compositionally biased region" description="Low complexity" evidence="4">
    <location>
        <begin position="27"/>
        <end position="41"/>
    </location>
</feature>
<dbReference type="InterPro" id="IPR039171">
    <property type="entry name" value="Cwc2/Slt11"/>
</dbReference>
<dbReference type="PROSITE" id="PS50102">
    <property type="entry name" value="RRM"/>
    <property type="match status" value="4"/>
</dbReference>
<name>A0A2S5B3E0_9BASI</name>
<keyword evidence="2 3" id="KW-0694">RNA-binding</keyword>
<dbReference type="GO" id="GO:0000398">
    <property type="term" value="P:mRNA splicing, via spliceosome"/>
    <property type="evidence" value="ECO:0007669"/>
    <property type="project" value="TreeGrafter"/>
</dbReference>
<feature type="domain" description="RRM" evidence="5">
    <location>
        <begin position="581"/>
        <end position="654"/>
    </location>
</feature>
<reference evidence="6 7" key="1">
    <citation type="journal article" date="2018" name="Front. Microbiol.">
        <title>Prospects for Fungal Bioremediation of Acidic Radioactive Waste Sites: Characterization and Genome Sequence of Rhodotorula taiwanensis MD1149.</title>
        <authorList>
            <person name="Tkavc R."/>
            <person name="Matrosova V.Y."/>
            <person name="Grichenko O.E."/>
            <person name="Gostincar C."/>
            <person name="Volpe R.P."/>
            <person name="Klimenkova P."/>
            <person name="Gaidamakova E.K."/>
            <person name="Zhou C.E."/>
            <person name="Stewart B.J."/>
            <person name="Lyman M.G."/>
            <person name="Malfatti S.A."/>
            <person name="Rubinfeld B."/>
            <person name="Courtot M."/>
            <person name="Singh J."/>
            <person name="Dalgard C.L."/>
            <person name="Hamilton T."/>
            <person name="Frey K.G."/>
            <person name="Gunde-Cimerman N."/>
            <person name="Dugan L."/>
            <person name="Daly M.J."/>
        </authorList>
    </citation>
    <scope>NUCLEOTIDE SEQUENCE [LARGE SCALE GENOMIC DNA]</scope>
    <source>
        <strain evidence="6 7">MD1149</strain>
    </source>
</reference>
<dbReference type="PANTHER" id="PTHR14089:SF8">
    <property type="entry name" value="RNA-BINDING PROTEIN MRN1"/>
    <property type="match status" value="1"/>
</dbReference>
<feature type="region of interest" description="Disordered" evidence="4">
    <location>
        <begin position="27"/>
        <end position="49"/>
    </location>
</feature>
<dbReference type="Gene3D" id="3.30.70.330">
    <property type="match status" value="4"/>
</dbReference>
<feature type="region of interest" description="Disordered" evidence="4">
    <location>
        <begin position="66"/>
        <end position="87"/>
    </location>
</feature>
<dbReference type="Proteomes" id="UP000237144">
    <property type="component" value="Unassembled WGS sequence"/>
</dbReference>
<accession>A0A2S5B3E0</accession>
<feature type="region of interest" description="Disordered" evidence="4">
    <location>
        <begin position="177"/>
        <end position="204"/>
    </location>
</feature>
<dbReference type="FunFam" id="3.30.70.330:FF:000120">
    <property type="entry name" value="Negative regulator of differentiation 1"/>
    <property type="match status" value="1"/>
</dbReference>
<feature type="domain" description="RRM" evidence="5">
    <location>
        <begin position="271"/>
        <end position="344"/>
    </location>
</feature>
<dbReference type="Pfam" id="PF00076">
    <property type="entry name" value="RRM_1"/>
    <property type="match status" value="2"/>
</dbReference>
<dbReference type="SMART" id="SM00360">
    <property type="entry name" value="RRM"/>
    <property type="match status" value="4"/>
</dbReference>
<dbReference type="GO" id="GO:0003729">
    <property type="term" value="F:mRNA binding"/>
    <property type="evidence" value="ECO:0007669"/>
    <property type="project" value="TreeGrafter"/>
</dbReference>
<dbReference type="GO" id="GO:0010468">
    <property type="term" value="P:regulation of gene expression"/>
    <property type="evidence" value="ECO:0007669"/>
    <property type="project" value="UniProtKB-ARBA"/>
</dbReference>
<protein>
    <recommendedName>
        <fullName evidence="5">RRM domain-containing protein</fullName>
    </recommendedName>
</protein>
<organism evidence="6 7">
    <name type="scientific">Rhodotorula taiwanensis</name>
    <dbReference type="NCBI Taxonomy" id="741276"/>
    <lineage>
        <taxon>Eukaryota</taxon>
        <taxon>Fungi</taxon>
        <taxon>Dikarya</taxon>
        <taxon>Basidiomycota</taxon>
        <taxon>Pucciniomycotina</taxon>
        <taxon>Microbotryomycetes</taxon>
        <taxon>Sporidiobolales</taxon>
        <taxon>Sporidiobolaceae</taxon>
        <taxon>Rhodotorula</taxon>
    </lineage>
</organism>
<feature type="region of interest" description="Disordered" evidence="4">
    <location>
        <begin position="671"/>
        <end position="727"/>
    </location>
</feature>
<evidence type="ECO:0000313" key="6">
    <source>
        <dbReference type="EMBL" id="POY71302.1"/>
    </source>
</evidence>
<dbReference type="AlphaFoldDB" id="A0A2S5B3E0"/>
<evidence type="ECO:0000256" key="4">
    <source>
        <dbReference type="SAM" id="MobiDB-lite"/>
    </source>
</evidence>